<protein>
    <submittedName>
        <fullName evidence="1">DUF2332 domain-containing protein</fullName>
    </submittedName>
</protein>
<dbReference type="Pfam" id="PF10094">
    <property type="entry name" value="DUF2332"/>
    <property type="match status" value="1"/>
</dbReference>
<evidence type="ECO:0000313" key="1">
    <source>
        <dbReference type="EMBL" id="GAA2133887.1"/>
    </source>
</evidence>
<evidence type="ECO:0000313" key="2">
    <source>
        <dbReference type="Proteomes" id="UP001422759"/>
    </source>
</evidence>
<dbReference type="RefSeq" id="WP_344461215.1">
    <property type="nucleotide sequence ID" value="NZ_BAAANT010000004.1"/>
</dbReference>
<reference evidence="1 2" key="1">
    <citation type="journal article" date="2019" name="Int. J. Syst. Evol. Microbiol.">
        <title>The Global Catalogue of Microorganisms (GCM) 10K type strain sequencing project: providing services to taxonomists for standard genome sequencing and annotation.</title>
        <authorList>
            <consortium name="The Broad Institute Genomics Platform"/>
            <consortium name="The Broad Institute Genome Sequencing Center for Infectious Disease"/>
            <person name="Wu L."/>
            <person name="Ma J."/>
        </authorList>
    </citation>
    <scope>NUCLEOTIDE SEQUENCE [LARGE SCALE GENOMIC DNA]</scope>
    <source>
        <strain evidence="1 2">JCM 14560</strain>
    </source>
</reference>
<dbReference type="Proteomes" id="UP001422759">
    <property type="component" value="Unassembled WGS sequence"/>
</dbReference>
<dbReference type="InterPro" id="IPR011200">
    <property type="entry name" value="UCP012608"/>
</dbReference>
<comment type="caution">
    <text evidence="1">The sequence shown here is derived from an EMBL/GenBank/DDBJ whole genome shotgun (WGS) entry which is preliminary data.</text>
</comment>
<accession>A0ABN2YXJ3</accession>
<keyword evidence="2" id="KW-1185">Reference proteome</keyword>
<name>A0ABN2YXJ3_9ACTN</name>
<gene>
    <name evidence="1" type="ORF">GCM10009760_10510</name>
</gene>
<dbReference type="EMBL" id="BAAANT010000004">
    <property type="protein sequence ID" value="GAA2133887.1"/>
    <property type="molecule type" value="Genomic_DNA"/>
</dbReference>
<proteinExistence type="predicted"/>
<organism evidence="1 2">
    <name type="scientific">Kitasatospora kazusensis</name>
    <dbReference type="NCBI Taxonomy" id="407974"/>
    <lineage>
        <taxon>Bacteria</taxon>
        <taxon>Bacillati</taxon>
        <taxon>Actinomycetota</taxon>
        <taxon>Actinomycetes</taxon>
        <taxon>Kitasatosporales</taxon>
        <taxon>Streptomycetaceae</taxon>
        <taxon>Kitasatospora</taxon>
    </lineage>
</organism>
<sequence length="364" mass="39283">MSDKITGVGPEAQRERREQLRQLFTTPNEFTSSPLYRALSRTVAAEDGLLDLAGRGRHGQYPTFLFFGAVHQLLLSGVDHPLAGYFPSVVGPGRDAAPAEEAGPALVAFCEQYERELTEVISTRLVQTNQVQRALGLRFGLNTIAAQAAGPVHLIEVGTSAGLNLRFDRYGYTVGGRSFGDPASAVQLVAEHYGPGPLPDLDVLPDVASVLGVDLNPIDVRDPDARRWLEALVWPENHDQRALLAAAIDLTVADPPRILAGDAIDVLPGLARTLPAGEPRVVFHSATRMHVPDHRLAAFDAAIASLGETGPLWWLSVEEAPDPDPRPSPTRHGAALNLRTPDGERHILAVVEGHLRWVETFPAA</sequence>